<dbReference type="PANTHER" id="PTHR48094:SF12">
    <property type="entry name" value="PARKINSON DISEASE PROTEIN 7 HOMOLOG"/>
    <property type="match status" value="1"/>
</dbReference>
<dbReference type="Proteomes" id="UP001478817">
    <property type="component" value="Unassembled WGS sequence"/>
</dbReference>
<evidence type="ECO:0000313" key="2">
    <source>
        <dbReference type="EMBL" id="MEQ2637254.1"/>
    </source>
</evidence>
<dbReference type="InterPro" id="IPR029062">
    <property type="entry name" value="Class_I_gatase-like"/>
</dbReference>
<sequence length="193" mass="20704">MFRQKTDKRVAVFFAEGFEEVEAISVVDVLFRAGIPCDMVSITGELNVTSSREVTVVCNRSIADEGFDFDEYDMLVLPGGIPGMPNLRDCAPLCNALVRFAEAGRGVAAICASPSILAELGILRGRRATANPGFQDVCAEHGAEVLPGERAVRDGNVITSQGMATATYFALEIVDYYLGKDAVDDVCEGIVLM</sequence>
<evidence type="ECO:0000259" key="1">
    <source>
        <dbReference type="Pfam" id="PF01965"/>
    </source>
</evidence>
<dbReference type="PANTHER" id="PTHR48094">
    <property type="entry name" value="PROTEIN/NUCLEIC ACID DEGLYCASE DJ-1-RELATED"/>
    <property type="match status" value="1"/>
</dbReference>
<organism evidence="2 3">
    <name type="scientific">Paratractidigestivibacter faecalis</name>
    <dbReference type="NCBI Taxonomy" id="2292441"/>
    <lineage>
        <taxon>Bacteria</taxon>
        <taxon>Bacillati</taxon>
        <taxon>Actinomycetota</taxon>
        <taxon>Coriobacteriia</taxon>
        <taxon>Coriobacteriales</taxon>
        <taxon>Atopobiaceae</taxon>
        <taxon>Paratractidigestivibacter</taxon>
    </lineage>
</organism>
<dbReference type="EMBL" id="JBBNGS010000003">
    <property type="protein sequence ID" value="MEQ2637254.1"/>
    <property type="molecule type" value="Genomic_DNA"/>
</dbReference>
<comment type="caution">
    <text evidence="2">The sequence shown here is derived from an EMBL/GenBank/DDBJ whole genome shotgun (WGS) entry which is preliminary data.</text>
</comment>
<keyword evidence="3" id="KW-1185">Reference proteome</keyword>
<dbReference type="CDD" id="cd03135">
    <property type="entry name" value="GATase1_DJ-1"/>
    <property type="match status" value="1"/>
</dbReference>
<gene>
    <name evidence="2" type="ORF">AAAT05_02670</name>
</gene>
<dbReference type="InterPro" id="IPR006287">
    <property type="entry name" value="DJ-1"/>
</dbReference>
<dbReference type="InterPro" id="IPR050325">
    <property type="entry name" value="Prot/Nucl_acid_deglycase"/>
</dbReference>
<dbReference type="Pfam" id="PF01965">
    <property type="entry name" value="DJ-1_PfpI"/>
    <property type="match status" value="1"/>
</dbReference>
<protein>
    <submittedName>
        <fullName evidence="2">DJ-1 family glyoxalase III</fullName>
    </submittedName>
</protein>
<name>A0ABV1IED9_9ACTN</name>
<evidence type="ECO:0000313" key="3">
    <source>
        <dbReference type="Proteomes" id="UP001478817"/>
    </source>
</evidence>
<proteinExistence type="predicted"/>
<dbReference type="SUPFAM" id="SSF52317">
    <property type="entry name" value="Class I glutamine amidotransferase-like"/>
    <property type="match status" value="1"/>
</dbReference>
<reference evidence="2 3" key="1">
    <citation type="submission" date="2024-04" db="EMBL/GenBank/DDBJ databases">
        <title>Human intestinal bacterial collection.</title>
        <authorList>
            <person name="Pauvert C."/>
            <person name="Hitch T.C.A."/>
            <person name="Clavel T."/>
        </authorList>
    </citation>
    <scope>NUCLEOTIDE SEQUENCE [LARGE SCALE GENOMIC DNA]</scope>
    <source>
        <strain evidence="2 3">CLA-AA-H197</strain>
    </source>
</reference>
<dbReference type="NCBIfam" id="TIGR01383">
    <property type="entry name" value="not_thiJ"/>
    <property type="match status" value="1"/>
</dbReference>
<accession>A0ABV1IED9</accession>
<dbReference type="Gene3D" id="3.40.50.880">
    <property type="match status" value="1"/>
</dbReference>
<feature type="domain" description="DJ-1/PfpI" evidence="1">
    <location>
        <begin position="8"/>
        <end position="175"/>
    </location>
</feature>
<dbReference type="RefSeq" id="WP_349181703.1">
    <property type="nucleotide sequence ID" value="NZ_JBBNGS010000003.1"/>
</dbReference>
<dbReference type="InterPro" id="IPR002818">
    <property type="entry name" value="DJ-1/PfpI"/>
</dbReference>